<evidence type="ECO:0000256" key="6">
    <source>
        <dbReference type="ARBA" id="ARBA00023014"/>
    </source>
</evidence>
<evidence type="ECO:0000259" key="8">
    <source>
        <dbReference type="PROSITE" id="PS51918"/>
    </source>
</evidence>
<accession>A0A1I5Y526</accession>
<dbReference type="InterPro" id="IPR058240">
    <property type="entry name" value="rSAM_sf"/>
</dbReference>
<dbReference type="Pfam" id="PF04055">
    <property type="entry name" value="Radical_SAM"/>
    <property type="match status" value="1"/>
</dbReference>
<proteinExistence type="inferred from homology"/>
<keyword evidence="4" id="KW-0479">Metal-binding</keyword>
<dbReference type="InterPro" id="IPR034491">
    <property type="entry name" value="Anaerob_Ser_sulfatase-maturase"/>
</dbReference>
<dbReference type="STRING" id="937334.SAMN05444406_1373"/>
<dbReference type="PROSITE" id="PS51918">
    <property type="entry name" value="RADICAL_SAM"/>
    <property type="match status" value="1"/>
</dbReference>
<protein>
    <recommendedName>
        <fullName evidence="8">Radical SAM core domain-containing protein</fullName>
    </recommendedName>
</protein>
<dbReference type="Gene3D" id="3.20.20.70">
    <property type="entry name" value="Aldolase class I"/>
    <property type="match status" value="1"/>
</dbReference>
<dbReference type="GO" id="GO:0046872">
    <property type="term" value="F:metal ion binding"/>
    <property type="evidence" value="ECO:0007669"/>
    <property type="project" value="UniProtKB-KW"/>
</dbReference>
<dbReference type="Pfam" id="PF13186">
    <property type="entry name" value="SPASM"/>
    <property type="match status" value="1"/>
</dbReference>
<keyword evidence="10" id="KW-1185">Reference proteome</keyword>
<dbReference type="CDD" id="cd21120">
    <property type="entry name" value="SPASM_anSME"/>
    <property type="match status" value="1"/>
</dbReference>
<evidence type="ECO:0000256" key="2">
    <source>
        <dbReference type="ARBA" id="ARBA00022485"/>
    </source>
</evidence>
<dbReference type="OrthoDB" id="9808591at2"/>
<dbReference type="NCBIfam" id="TIGR03942">
    <property type="entry name" value="sulfatase_rSAM"/>
    <property type="match status" value="1"/>
</dbReference>
<dbReference type="EMBL" id="FOXR01000037">
    <property type="protein sequence ID" value="SFQ39342.1"/>
    <property type="molecule type" value="Genomic_DNA"/>
</dbReference>
<dbReference type="PANTHER" id="PTHR43273:SF3">
    <property type="entry name" value="ANAEROBIC SULFATASE-MATURATING ENZYME HOMOLOG ASLB-RELATED"/>
    <property type="match status" value="1"/>
</dbReference>
<keyword evidence="2" id="KW-0004">4Fe-4S</keyword>
<dbReference type="InterPro" id="IPR004027">
    <property type="entry name" value="SEC_C_motif"/>
</dbReference>
<dbReference type="InterPro" id="IPR023885">
    <property type="entry name" value="4Fe4S-binding_SPASM_dom"/>
</dbReference>
<evidence type="ECO:0000256" key="4">
    <source>
        <dbReference type="ARBA" id="ARBA00022723"/>
    </source>
</evidence>
<dbReference type="SUPFAM" id="SSF102114">
    <property type="entry name" value="Radical SAM enzymes"/>
    <property type="match status" value="1"/>
</dbReference>
<evidence type="ECO:0000256" key="1">
    <source>
        <dbReference type="ARBA" id="ARBA00001966"/>
    </source>
</evidence>
<dbReference type="InterPro" id="IPR023867">
    <property type="entry name" value="Sulphatase_maturase_rSAM"/>
</dbReference>
<dbReference type="SUPFAM" id="SSF103642">
    <property type="entry name" value="Sec-C motif"/>
    <property type="match status" value="1"/>
</dbReference>
<dbReference type="SFLD" id="SFLDG01072">
    <property type="entry name" value="dehydrogenase_like"/>
    <property type="match status" value="1"/>
</dbReference>
<keyword evidence="3" id="KW-0949">S-adenosyl-L-methionine</keyword>
<organism evidence="9 10">
    <name type="scientific">Caldicoprobacter faecalis</name>
    <dbReference type="NCBI Taxonomy" id="937334"/>
    <lineage>
        <taxon>Bacteria</taxon>
        <taxon>Bacillati</taxon>
        <taxon>Bacillota</taxon>
        <taxon>Clostridia</taxon>
        <taxon>Caldicoprobacterales</taxon>
        <taxon>Caldicoprobacteraceae</taxon>
        <taxon>Caldicoprobacter</taxon>
    </lineage>
</organism>
<dbReference type="GO" id="GO:0051539">
    <property type="term" value="F:4 iron, 4 sulfur cluster binding"/>
    <property type="evidence" value="ECO:0007669"/>
    <property type="project" value="UniProtKB-KW"/>
</dbReference>
<evidence type="ECO:0000313" key="9">
    <source>
        <dbReference type="EMBL" id="SFQ39342.1"/>
    </source>
</evidence>
<dbReference type="NCBIfam" id="TIGR04085">
    <property type="entry name" value="rSAM_more_4Fe4S"/>
    <property type="match status" value="1"/>
</dbReference>
<dbReference type="SFLD" id="SFLDG01384">
    <property type="entry name" value="thioether_bond_formation_requi"/>
    <property type="match status" value="1"/>
</dbReference>
<dbReference type="GO" id="GO:0016491">
    <property type="term" value="F:oxidoreductase activity"/>
    <property type="evidence" value="ECO:0007669"/>
    <property type="project" value="InterPro"/>
</dbReference>
<evidence type="ECO:0000256" key="7">
    <source>
        <dbReference type="ARBA" id="ARBA00023601"/>
    </source>
</evidence>
<dbReference type="PANTHER" id="PTHR43273">
    <property type="entry name" value="ANAEROBIC SULFATASE-MATURATING ENZYME HOMOLOG ASLB-RELATED"/>
    <property type="match status" value="1"/>
</dbReference>
<evidence type="ECO:0000256" key="5">
    <source>
        <dbReference type="ARBA" id="ARBA00023004"/>
    </source>
</evidence>
<dbReference type="InterPro" id="IPR013785">
    <property type="entry name" value="Aldolase_TIM"/>
</dbReference>
<feature type="domain" description="Radical SAM core" evidence="8">
    <location>
        <begin position="1"/>
        <end position="227"/>
    </location>
</feature>
<dbReference type="SFLD" id="SFLDF00285">
    <property type="entry name" value="anaerobic_Ser-type_sulfatase-m"/>
    <property type="match status" value="1"/>
</dbReference>
<keyword evidence="5" id="KW-0408">Iron</keyword>
<dbReference type="RefSeq" id="WP_092282740.1">
    <property type="nucleotide sequence ID" value="NZ_FOXR01000037.1"/>
</dbReference>
<dbReference type="CDD" id="cd01335">
    <property type="entry name" value="Radical_SAM"/>
    <property type="match status" value="1"/>
</dbReference>
<comment type="similarity">
    <text evidence="7">Belongs to the radical SAM superfamily. Anaerobic sulfatase-maturating enzyme family.</text>
</comment>
<reference evidence="9 10" key="1">
    <citation type="submission" date="2016-10" db="EMBL/GenBank/DDBJ databases">
        <authorList>
            <person name="de Groot N.N."/>
        </authorList>
    </citation>
    <scope>NUCLEOTIDE SEQUENCE [LARGE SCALE GENOMIC DNA]</scope>
    <source>
        <strain evidence="9 10">DSM 20678</strain>
    </source>
</reference>
<dbReference type="Pfam" id="PF02810">
    <property type="entry name" value="SEC-C"/>
    <property type="match status" value="1"/>
</dbReference>
<comment type="cofactor">
    <cofactor evidence="1">
        <name>[4Fe-4S] cluster</name>
        <dbReference type="ChEBI" id="CHEBI:49883"/>
    </cofactor>
</comment>
<dbReference type="Proteomes" id="UP000198577">
    <property type="component" value="Unassembled WGS sequence"/>
</dbReference>
<dbReference type="InterPro" id="IPR007197">
    <property type="entry name" value="rSAM"/>
</dbReference>
<dbReference type="SFLD" id="SFLDG01386">
    <property type="entry name" value="main_SPASM_domain-containing"/>
    <property type="match status" value="1"/>
</dbReference>
<evidence type="ECO:0000256" key="3">
    <source>
        <dbReference type="ARBA" id="ARBA00022691"/>
    </source>
</evidence>
<gene>
    <name evidence="9" type="ORF">SAMN05444406_1373</name>
</gene>
<dbReference type="SFLD" id="SFLDS00029">
    <property type="entry name" value="Radical_SAM"/>
    <property type="match status" value="1"/>
</dbReference>
<dbReference type="InterPro" id="IPR047207">
    <property type="entry name" value="SPASM_anSME"/>
</dbReference>
<name>A0A1I5Y526_9FIRM</name>
<sequence>MVKPFSLLVKPASADCNLRCQYCFYIDKSLLYPETHIHRMPDDVLERMISTYMATEQPVYSFGWQGGEPTLMGVKFFEKVVSLQQRYGRSGAKVSNGLQTNATLIDDELAALLAQYNFLVGVSLDGPEELHDHYRRTAGGQGTHRMVLKGIECLRKNRVEFNILTLVNAKNAGQGRGIYQYLKDMGCFYHQYIPCVEFDEKGNPMPYTVAGEEWGRFLCEIFDEWIKSDVYRVSVRIFDSILNFLVDGIYTTCHLAGNCCQYFVVEYNGDIYPCDFFVTRQFKLGNVMEDSWEELQNSPTYVEFGKQKAEWNSECQRCRWLYLCSGDCLKHRLYGGGNSSKLSWLCAGWKKFFEHSMPYFKQLALKVLKERERAGIIAKTGRYELFPEKRLGRNDPCFCGSGKKYKKCHGNVDVSDAS</sequence>
<evidence type="ECO:0000313" key="10">
    <source>
        <dbReference type="Proteomes" id="UP000198577"/>
    </source>
</evidence>
<keyword evidence="6" id="KW-0411">Iron-sulfur</keyword>
<dbReference type="SFLD" id="SFLDG01067">
    <property type="entry name" value="SPASM/twitch_domain_containing"/>
    <property type="match status" value="1"/>
</dbReference>
<dbReference type="AlphaFoldDB" id="A0A1I5Y526"/>